<feature type="region of interest" description="Disordered" evidence="6">
    <location>
        <begin position="1"/>
        <end position="20"/>
    </location>
</feature>
<dbReference type="EMBL" id="JAUSVX010000008">
    <property type="protein sequence ID" value="MDQ0471077.1"/>
    <property type="molecule type" value="Genomic_DNA"/>
</dbReference>
<dbReference type="EC" id="4.2.1.84" evidence="2"/>
<evidence type="ECO:0000256" key="2">
    <source>
        <dbReference type="ARBA" id="ARBA00013079"/>
    </source>
</evidence>
<accession>A0ABU0JD90</accession>
<dbReference type="InterPro" id="IPR023900">
    <property type="entry name" value="CN_Hdrtase_asu/SCN_Hdrlase_gsu"/>
</dbReference>
<evidence type="ECO:0000256" key="1">
    <source>
        <dbReference type="ARBA" id="ARBA00009363"/>
    </source>
</evidence>
<feature type="compositionally biased region" description="Basic and acidic residues" evidence="6">
    <location>
        <begin position="1"/>
        <end position="15"/>
    </location>
</feature>
<organism evidence="8 9">
    <name type="scientific">Labrys wisconsinensis</name>
    <dbReference type="NCBI Taxonomy" id="425677"/>
    <lineage>
        <taxon>Bacteria</taxon>
        <taxon>Pseudomonadati</taxon>
        <taxon>Pseudomonadota</taxon>
        <taxon>Alphaproteobacteria</taxon>
        <taxon>Hyphomicrobiales</taxon>
        <taxon>Xanthobacteraceae</taxon>
        <taxon>Labrys</taxon>
    </lineage>
</organism>
<protein>
    <recommendedName>
        <fullName evidence="2">nitrile hydratase</fullName>
        <ecNumber evidence="2">4.2.1.84</ecNumber>
    </recommendedName>
</protein>
<evidence type="ECO:0000259" key="7">
    <source>
        <dbReference type="Pfam" id="PF02979"/>
    </source>
</evidence>
<evidence type="ECO:0000256" key="5">
    <source>
        <dbReference type="ARBA" id="ARBA00044877"/>
    </source>
</evidence>
<dbReference type="Pfam" id="PF02979">
    <property type="entry name" value="NHase_alpha"/>
    <property type="match status" value="1"/>
</dbReference>
<dbReference type="InterPro" id="IPR018141">
    <property type="entry name" value="Nitrile_hydratase_asu"/>
</dbReference>
<dbReference type="Gene3D" id="3.90.330.10">
    <property type="entry name" value="Nitrile hydratase alpha /Thiocyanate hydrolase gamma"/>
    <property type="match status" value="1"/>
</dbReference>
<dbReference type="PIRSF" id="PIRSF001426">
    <property type="entry name" value="NHase_alpha"/>
    <property type="match status" value="1"/>
</dbReference>
<evidence type="ECO:0000256" key="4">
    <source>
        <dbReference type="ARBA" id="ARBA00023239"/>
    </source>
</evidence>
<comment type="caution">
    <text evidence="8">The sequence shown here is derived from an EMBL/GenBank/DDBJ whole genome shotgun (WGS) entry which is preliminary data.</text>
</comment>
<keyword evidence="9" id="KW-1185">Reference proteome</keyword>
<dbReference type="InterPro" id="IPR004232">
    <property type="entry name" value="CN_Hdrtase_a/SCN_Hdrlase_g"/>
</dbReference>
<reference evidence="8 9" key="1">
    <citation type="submission" date="2023-07" db="EMBL/GenBank/DDBJ databases">
        <title>Genomic Encyclopedia of Type Strains, Phase IV (KMG-IV): sequencing the most valuable type-strain genomes for metagenomic binning, comparative biology and taxonomic classification.</title>
        <authorList>
            <person name="Goeker M."/>
        </authorList>
    </citation>
    <scope>NUCLEOTIDE SEQUENCE [LARGE SCALE GENOMIC DNA]</scope>
    <source>
        <strain evidence="8 9">DSM 19619</strain>
    </source>
</reference>
<sequence length="210" mass="22671">MSAHDHADHDHDHHGAPPSPMAERVKALEALLVAKGYVDPAALDVFIDTYETKVGPRNGAHVVAHAWADAAFKAWLLDDATAAIASLGYGGRQGEHMRAVENGPGVHNMIVCTLCSCYPWSVLGLPPVWYKSAPYRSRAVIDPRGVLKEFGVSLPADTEIRVWDSTAELRYLVIPQRPDGTKGWSEMALAQLVTRDSMIGTGLAIQPGGL</sequence>
<dbReference type="InterPro" id="IPR036648">
    <property type="entry name" value="CN_Hdrase_a/SCN_Hdrase_g_sf"/>
</dbReference>
<dbReference type="RefSeq" id="WP_307275672.1">
    <property type="nucleotide sequence ID" value="NZ_JAUSVX010000008.1"/>
</dbReference>
<feature type="domain" description="Nitrile hydratase alpha/Thiocyanate hydrolase gamma" evidence="7">
    <location>
        <begin position="21"/>
        <end position="201"/>
    </location>
</feature>
<gene>
    <name evidence="8" type="ORF">QO011_004100</name>
</gene>
<keyword evidence="3" id="KW-0479">Metal-binding</keyword>
<evidence type="ECO:0000313" key="8">
    <source>
        <dbReference type="EMBL" id="MDQ0471077.1"/>
    </source>
</evidence>
<evidence type="ECO:0000256" key="3">
    <source>
        <dbReference type="ARBA" id="ARBA00022723"/>
    </source>
</evidence>
<dbReference type="SUPFAM" id="SSF56209">
    <property type="entry name" value="Nitrile hydratase alpha chain"/>
    <property type="match status" value="1"/>
</dbReference>
<name>A0ABU0JD90_9HYPH</name>
<dbReference type="Proteomes" id="UP001242480">
    <property type="component" value="Unassembled WGS sequence"/>
</dbReference>
<evidence type="ECO:0000256" key="6">
    <source>
        <dbReference type="SAM" id="MobiDB-lite"/>
    </source>
</evidence>
<evidence type="ECO:0000313" key="9">
    <source>
        <dbReference type="Proteomes" id="UP001242480"/>
    </source>
</evidence>
<comment type="catalytic activity">
    <reaction evidence="5">
        <text>an aliphatic primary amide = an aliphatic nitrile + H2O</text>
        <dbReference type="Rhea" id="RHEA:12673"/>
        <dbReference type="ChEBI" id="CHEBI:15377"/>
        <dbReference type="ChEBI" id="CHEBI:65285"/>
        <dbReference type="ChEBI" id="CHEBI:80291"/>
        <dbReference type="EC" id="4.2.1.84"/>
    </reaction>
</comment>
<dbReference type="NCBIfam" id="TIGR01323">
    <property type="entry name" value="nitrile_alph"/>
    <property type="match status" value="1"/>
</dbReference>
<proteinExistence type="inferred from homology"/>
<comment type="similarity">
    <text evidence="1">Belongs to the nitrile hydratase subunit alpha family.</text>
</comment>
<keyword evidence="4 8" id="KW-0456">Lyase</keyword>
<dbReference type="GO" id="GO:0018822">
    <property type="term" value="F:nitrile hydratase activity"/>
    <property type="evidence" value="ECO:0007669"/>
    <property type="project" value="UniProtKB-EC"/>
</dbReference>